<dbReference type="Pfam" id="PF07707">
    <property type="entry name" value="BACK"/>
    <property type="match status" value="1"/>
</dbReference>
<dbReference type="InterPro" id="IPR015915">
    <property type="entry name" value="Kelch-typ_b-propeller"/>
</dbReference>
<dbReference type="InterPro" id="IPR011705">
    <property type="entry name" value="BACK"/>
</dbReference>
<dbReference type="InterPro" id="IPR011333">
    <property type="entry name" value="SKP1/BTB/POZ_sf"/>
</dbReference>
<dbReference type="EMBL" id="KE124878">
    <property type="protein sequence ID" value="EPB76022.1"/>
    <property type="molecule type" value="Genomic_DNA"/>
</dbReference>
<evidence type="ECO:0000256" key="1">
    <source>
        <dbReference type="ARBA" id="ARBA00022441"/>
    </source>
</evidence>
<evidence type="ECO:0000313" key="5">
    <source>
        <dbReference type="Proteomes" id="UP000054495"/>
    </source>
</evidence>
<dbReference type="SMART" id="SM00875">
    <property type="entry name" value="BACK"/>
    <property type="match status" value="1"/>
</dbReference>
<dbReference type="PROSITE" id="PS50097">
    <property type="entry name" value="BTB"/>
    <property type="match status" value="1"/>
</dbReference>
<keyword evidence="2" id="KW-0677">Repeat</keyword>
<gene>
    <name evidence="4" type="ORF">ANCCEY_04868</name>
</gene>
<sequence>MDAAVVNALPELEFAQGTDHSFEIRSEENHSSQVLASLRQQLVGRQFCDVDLLVDDRKISAHKVVLAACCPYFKDLLTGDETKAKHNQIVITGLDHISLEKLVFYMYGQSLTISVRNVKPIMVTAHFLQLHKIAEICATFVSGHLVDQANALAVRRFLFTLGYRSAATKVERFIEKHFVPITQTEGFLELSFEEVSELLSKDWLHVESEEQVFNAAMRWIEHSAERSDMVDREECRQATVSVVAGGYREEICLSDVENYDSRFEQWKRVQSLRDPRSYFGIAVDGEMVYVAGGRDDCYNFLNSVECYDVTRNEWTEVILFETKVMGGSDGSSRPTSSVERFSPKKGRWETMPPMSKSRFGAGAAVMNGMIYVCGGFNSEECYLRDVERFNPETMEWSSVAAMPAKRETAAVLSFENSIYVIGGICCKSV</sequence>
<dbReference type="Pfam" id="PF00651">
    <property type="entry name" value="BTB"/>
    <property type="match status" value="1"/>
</dbReference>
<protein>
    <submittedName>
        <fullName evidence="4">BTB/POZ domain protein</fullName>
    </submittedName>
</protein>
<keyword evidence="5" id="KW-1185">Reference proteome</keyword>
<dbReference type="Gene3D" id="1.25.40.420">
    <property type="match status" value="1"/>
</dbReference>
<accession>A0A0D6M822</accession>
<dbReference type="Proteomes" id="UP000054495">
    <property type="component" value="Unassembled WGS sequence"/>
</dbReference>
<evidence type="ECO:0000313" key="4">
    <source>
        <dbReference type="EMBL" id="EPB76022.1"/>
    </source>
</evidence>
<organism evidence="4 5">
    <name type="scientific">Ancylostoma ceylanicum</name>
    <dbReference type="NCBI Taxonomy" id="53326"/>
    <lineage>
        <taxon>Eukaryota</taxon>
        <taxon>Metazoa</taxon>
        <taxon>Ecdysozoa</taxon>
        <taxon>Nematoda</taxon>
        <taxon>Chromadorea</taxon>
        <taxon>Rhabditida</taxon>
        <taxon>Rhabditina</taxon>
        <taxon>Rhabditomorpha</taxon>
        <taxon>Strongyloidea</taxon>
        <taxon>Ancylostomatidae</taxon>
        <taxon>Ancylostomatinae</taxon>
        <taxon>Ancylostoma</taxon>
    </lineage>
</organism>
<dbReference type="Gene3D" id="3.30.710.10">
    <property type="entry name" value="Potassium Channel Kv1.1, Chain A"/>
    <property type="match status" value="1"/>
</dbReference>
<dbReference type="SUPFAM" id="SSF117281">
    <property type="entry name" value="Kelch motif"/>
    <property type="match status" value="1"/>
</dbReference>
<dbReference type="Pfam" id="PF01344">
    <property type="entry name" value="Kelch_1"/>
    <property type="match status" value="4"/>
</dbReference>
<dbReference type="Gene3D" id="2.120.10.80">
    <property type="entry name" value="Kelch-type beta propeller"/>
    <property type="match status" value="2"/>
</dbReference>
<dbReference type="InterPro" id="IPR006652">
    <property type="entry name" value="Kelch_1"/>
</dbReference>
<dbReference type="SMART" id="SM00225">
    <property type="entry name" value="BTB"/>
    <property type="match status" value="1"/>
</dbReference>
<evidence type="ECO:0000259" key="3">
    <source>
        <dbReference type="PROSITE" id="PS50097"/>
    </source>
</evidence>
<dbReference type="SUPFAM" id="SSF54695">
    <property type="entry name" value="POZ domain"/>
    <property type="match status" value="1"/>
</dbReference>
<dbReference type="PANTHER" id="PTHR45632:SF26">
    <property type="entry name" value="BTB DOMAIN-CONTAINING PROTEIN"/>
    <property type="match status" value="1"/>
</dbReference>
<feature type="domain" description="BTB" evidence="3">
    <location>
        <begin position="48"/>
        <end position="115"/>
    </location>
</feature>
<dbReference type="AlphaFoldDB" id="A0A0D6M822"/>
<dbReference type="InterPro" id="IPR000210">
    <property type="entry name" value="BTB/POZ_dom"/>
</dbReference>
<evidence type="ECO:0000256" key="2">
    <source>
        <dbReference type="ARBA" id="ARBA00022737"/>
    </source>
</evidence>
<dbReference type="PANTHER" id="PTHR45632">
    <property type="entry name" value="LD33804P"/>
    <property type="match status" value="1"/>
</dbReference>
<reference evidence="4 5" key="1">
    <citation type="submission" date="2013-05" db="EMBL/GenBank/DDBJ databases">
        <title>Draft genome of the parasitic nematode Anyclostoma ceylanicum.</title>
        <authorList>
            <person name="Mitreva M."/>
        </authorList>
    </citation>
    <scope>NUCLEOTIDE SEQUENCE [LARGE SCALE GENOMIC DNA]</scope>
</reference>
<keyword evidence="1" id="KW-0880">Kelch repeat</keyword>
<dbReference type="SMART" id="SM00612">
    <property type="entry name" value="Kelch"/>
    <property type="match status" value="4"/>
</dbReference>
<proteinExistence type="predicted"/>
<name>A0A0D6M822_9BILA</name>